<proteinExistence type="predicted"/>
<dbReference type="EMBL" id="GGEC01035611">
    <property type="protein sequence ID" value="MBX16095.1"/>
    <property type="molecule type" value="Transcribed_RNA"/>
</dbReference>
<name>A0A2P2LDP5_RHIMU</name>
<evidence type="ECO:0000313" key="1">
    <source>
        <dbReference type="EMBL" id="MBX16095.1"/>
    </source>
</evidence>
<protein>
    <submittedName>
        <fullName evidence="1">Uncharacterized protein</fullName>
    </submittedName>
</protein>
<accession>A0A2P2LDP5</accession>
<reference evidence="1" key="1">
    <citation type="submission" date="2018-02" db="EMBL/GenBank/DDBJ databases">
        <title>Rhizophora mucronata_Transcriptome.</title>
        <authorList>
            <person name="Meera S.P."/>
            <person name="Sreeshan A."/>
            <person name="Augustine A."/>
        </authorList>
    </citation>
    <scope>NUCLEOTIDE SEQUENCE</scope>
    <source>
        <tissue evidence="1">Leaf</tissue>
    </source>
</reference>
<sequence length="26" mass="3188">MVLVMGLEWIFVLTIKLEFRVESMRF</sequence>
<dbReference type="AlphaFoldDB" id="A0A2P2LDP5"/>
<organism evidence="1">
    <name type="scientific">Rhizophora mucronata</name>
    <name type="common">Asiatic mangrove</name>
    <dbReference type="NCBI Taxonomy" id="61149"/>
    <lineage>
        <taxon>Eukaryota</taxon>
        <taxon>Viridiplantae</taxon>
        <taxon>Streptophyta</taxon>
        <taxon>Embryophyta</taxon>
        <taxon>Tracheophyta</taxon>
        <taxon>Spermatophyta</taxon>
        <taxon>Magnoliopsida</taxon>
        <taxon>eudicotyledons</taxon>
        <taxon>Gunneridae</taxon>
        <taxon>Pentapetalae</taxon>
        <taxon>rosids</taxon>
        <taxon>fabids</taxon>
        <taxon>Malpighiales</taxon>
        <taxon>Rhizophoraceae</taxon>
        <taxon>Rhizophora</taxon>
    </lineage>
</organism>